<dbReference type="OMA" id="NVHAPQK"/>
<feature type="region of interest" description="Disordered" evidence="1">
    <location>
        <begin position="38"/>
        <end position="77"/>
    </location>
</feature>
<sequence length="592" mass="66046">MTLRQQKISSLRRKDTMWIYKNPQGLLILEDELNERRKRRSARHRLSPPLPHSQPDTNHKQQRQATLTPPAMNLTSPSDVLIPVVKKTDIDVKPSSNKFIEKPLKKPATTDKPAIKESKEQQPPAVKKNLIEERSKLFKSPSSSKMPKEMPKKVPRSVTATSNLKQETLQIKPSKSTLSHQDSQFLLDAKHKLASVKQKIDGNDNQTTENDSPVAPPRRKGLVSSFVSAFEAPSTELASPSRKPPTRAPIAKPRALVDVKPTASQSYNPVYSSRLASHDPLPPIKPRRQSVMPSPSTTVSSPALSTPSPFTAAAPTDSYFPATITSSPQDKQAASNEPEIKISPSVSSQVDSVPCSSEINVYLPQLSPEISFHETEDMLEDMSADEQGEEEEEDSDDDEPLDKEVASILVRPEIKKRVSFSDQLLTYIPEQQASDDDTASNKSSEKPFKNPVLDFSRALSFELSDVKSKLIAERKVNTTPSRDKYVPAAVTKKIFEPEITSKRPSVANVHAPQKLSNKLLDMFQQKLSKPSPIEQQQQQLPKTQPSESRGLVHLTKSRPRKPPSLKKPTYPAATAQPNWRERATNRKYEFIA</sequence>
<dbReference type="VEuPathDB" id="FungiDB:HMPREF1544_05969"/>
<evidence type="ECO:0000256" key="1">
    <source>
        <dbReference type="SAM" id="MobiDB-lite"/>
    </source>
</evidence>
<feature type="region of interest" description="Disordered" evidence="1">
    <location>
        <begin position="429"/>
        <end position="449"/>
    </location>
</feature>
<feature type="compositionally biased region" description="Polar residues" evidence="1">
    <location>
        <begin position="158"/>
        <end position="179"/>
    </location>
</feature>
<dbReference type="AlphaFoldDB" id="S2JFI7"/>
<evidence type="ECO:0000313" key="3">
    <source>
        <dbReference type="Proteomes" id="UP000014254"/>
    </source>
</evidence>
<reference evidence="3" key="1">
    <citation type="submission" date="2013-05" db="EMBL/GenBank/DDBJ databases">
        <title>The Genome sequence of Mucor circinelloides f. circinelloides 1006PhL.</title>
        <authorList>
            <consortium name="The Broad Institute Genomics Platform"/>
            <person name="Cuomo C."/>
            <person name="Earl A."/>
            <person name="Findley K."/>
            <person name="Lee S.C."/>
            <person name="Walker B."/>
            <person name="Young S."/>
            <person name="Zeng Q."/>
            <person name="Gargeya S."/>
            <person name="Fitzgerald M."/>
            <person name="Haas B."/>
            <person name="Abouelleil A."/>
            <person name="Allen A.W."/>
            <person name="Alvarado L."/>
            <person name="Arachchi H.M."/>
            <person name="Berlin A.M."/>
            <person name="Chapman S.B."/>
            <person name="Gainer-Dewar J."/>
            <person name="Goldberg J."/>
            <person name="Griggs A."/>
            <person name="Gujja S."/>
            <person name="Hansen M."/>
            <person name="Howarth C."/>
            <person name="Imamovic A."/>
            <person name="Ireland A."/>
            <person name="Larimer J."/>
            <person name="McCowan C."/>
            <person name="Murphy C."/>
            <person name="Pearson M."/>
            <person name="Poon T.W."/>
            <person name="Priest M."/>
            <person name="Roberts A."/>
            <person name="Saif S."/>
            <person name="Shea T."/>
            <person name="Sisk P."/>
            <person name="Sykes S."/>
            <person name="Wortman J."/>
            <person name="Nusbaum C."/>
            <person name="Birren B."/>
        </authorList>
    </citation>
    <scope>NUCLEOTIDE SEQUENCE [LARGE SCALE GENOMIC DNA]</scope>
    <source>
        <strain evidence="3">1006PhL</strain>
    </source>
</reference>
<feature type="compositionally biased region" description="Polar residues" evidence="1">
    <location>
        <begin position="262"/>
        <end position="275"/>
    </location>
</feature>
<feature type="compositionally biased region" description="Polar residues" evidence="1">
    <location>
        <begin position="63"/>
        <end position="77"/>
    </location>
</feature>
<organism evidence="2 3">
    <name type="scientific">Mucor circinelloides f. circinelloides (strain 1006PhL)</name>
    <name type="common">Mucormycosis agent</name>
    <name type="synonym">Calyptromyces circinelloides</name>
    <dbReference type="NCBI Taxonomy" id="1220926"/>
    <lineage>
        <taxon>Eukaryota</taxon>
        <taxon>Fungi</taxon>
        <taxon>Fungi incertae sedis</taxon>
        <taxon>Mucoromycota</taxon>
        <taxon>Mucoromycotina</taxon>
        <taxon>Mucoromycetes</taxon>
        <taxon>Mucorales</taxon>
        <taxon>Mucorineae</taxon>
        <taxon>Mucoraceae</taxon>
        <taxon>Mucor</taxon>
    </lineage>
</organism>
<feature type="region of interest" description="Disordered" evidence="1">
    <location>
        <begin position="98"/>
        <end position="179"/>
    </location>
</feature>
<feature type="compositionally biased region" description="Basic residues" evidence="1">
    <location>
        <begin position="555"/>
        <end position="564"/>
    </location>
</feature>
<feature type="compositionally biased region" description="Low complexity" evidence="1">
    <location>
        <begin position="343"/>
        <end position="353"/>
    </location>
</feature>
<feature type="compositionally biased region" description="Basic and acidic residues" evidence="1">
    <location>
        <begin position="579"/>
        <end position="592"/>
    </location>
</feature>
<dbReference type="OrthoDB" id="2279843at2759"/>
<dbReference type="eggNOG" id="ENOG502R9Q4">
    <property type="taxonomic scope" value="Eukaryota"/>
</dbReference>
<dbReference type="Proteomes" id="UP000014254">
    <property type="component" value="Unassembled WGS sequence"/>
</dbReference>
<feature type="region of interest" description="Disordered" evidence="1">
    <location>
        <begin position="233"/>
        <end position="353"/>
    </location>
</feature>
<gene>
    <name evidence="2" type="ORF">HMPREF1544_05969</name>
</gene>
<name>S2JFI7_MUCC1</name>
<protein>
    <submittedName>
        <fullName evidence="2">Uncharacterized protein</fullName>
    </submittedName>
</protein>
<feature type="compositionally biased region" description="Low complexity" evidence="1">
    <location>
        <begin position="290"/>
        <end position="309"/>
    </location>
</feature>
<dbReference type="InParanoid" id="S2JFI7"/>
<feature type="compositionally biased region" description="Acidic residues" evidence="1">
    <location>
        <begin position="379"/>
        <end position="401"/>
    </location>
</feature>
<evidence type="ECO:0000313" key="2">
    <source>
        <dbReference type="EMBL" id="EPB87247.1"/>
    </source>
</evidence>
<feature type="region of interest" description="Disordered" evidence="1">
    <location>
        <begin position="196"/>
        <end position="221"/>
    </location>
</feature>
<feature type="region of interest" description="Disordered" evidence="1">
    <location>
        <begin position="379"/>
        <end position="407"/>
    </location>
</feature>
<accession>S2JFI7</accession>
<keyword evidence="3" id="KW-1185">Reference proteome</keyword>
<feature type="compositionally biased region" description="Polar residues" evidence="1">
    <location>
        <begin position="323"/>
        <end position="335"/>
    </location>
</feature>
<feature type="region of interest" description="Disordered" evidence="1">
    <location>
        <begin position="526"/>
        <end position="592"/>
    </location>
</feature>
<dbReference type="EMBL" id="KE123972">
    <property type="protein sequence ID" value="EPB87247.1"/>
    <property type="molecule type" value="Genomic_DNA"/>
</dbReference>
<proteinExistence type="predicted"/>